<organism evidence="1">
    <name type="scientific">Lepeophtheirus salmonis</name>
    <name type="common">Salmon louse</name>
    <name type="synonym">Caligus salmonis</name>
    <dbReference type="NCBI Taxonomy" id="72036"/>
    <lineage>
        <taxon>Eukaryota</taxon>
        <taxon>Metazoa</taxon>
        <taxon>Ecdysozoa</taxon>
        <taxon>Arthropoda</taxon>
        <taxon>Crustacea</taxon>
        <taxon>Multicrustacea</taxon>
        <taxon>Hexanauplia</taxon>
        <taxon>Copepoda</taxon>
        <taxon>Siphonostomatoida</taxon>
        <taxon>Caligidae</taxon>
        <taxon>Lepeophtheirus</taxon>
    </lineage>
</organism>
<dbReference type="EMBL" id="HACA01012002">
    <property type="protein sequence ID" value="CDW29363.1"/>
    <property type="molecule type" value="Transcribed_RNA"/>
</dbReference>
<name>A0A0K2TTM4_LEPSM</name>
<sequence length="12" mass="1515">MHDQVRIIFLRS</sequence>
<accession>A0A0K2TTM4</accession>
<proteinExistence type="predicted"/>
<evidence type="ECO:0000313" key="1">
    <source>
        <dbReference type="EMBL" id="CDW29363.1"/>
    </source>
</evidence>
<reference evidence="1" key="1">
    <citation type="submission" date="2014-05" db="EMBL/GenBank/DDBJ databases">
        <authorList>
            <person name="Chronopoulou M."/>
        </authorList>
    </citation>
    <scope>NUCLEOTIDE SEQUENCE</scope>
    <source>
        <tissue evidence="1">Whole organism</tissue>
    </source>
</reference>
<protein>
    <submittedName>
        <fullName evidence="1">Uncharacterized protein</fullName>
    </submittedName>
</protein>